<accession>A0A6J7USG9</accession>
<protein>
    <submittedName>
        <fullName evidence="1">Unannotated protein</fullName>
    </submittedName>
</protein>
<name>A0A6J7USG9_9ZZZZ</name>
<organism evidence="1">
    <name type="scientific">freshwater metagenome</name>
    <dbReference type="NCBI Taxonomy" id="449393"/>
    <lineage>
        <taxon>unclassified sequences</taxon>
        <taxon>metagenomes</taxon>
        <taxon>ecological metagenomes</taxon>
    </lineage>
</organism>
<evidence type="ECO:0000313" key="1">
    <source>
        <dbReference type="EMBL" id="CAB5067418.1"/>
    </source>
</evidence>
<dbReference type="EMBL" id="CAFBQP010000099">
    <property type="protein sequence ID" value="CAB5067418.1"/>
    <property type="molecule type" value="Genomic_DNA"/>
</dbReference>
<gene>
    <name evidence="1" type="ORF">UFOPK4306_02069</name>
</gene>
<dbReference type="AntiFam" id="ANF00132">
    <property type="entry name" value="Shadow ORF (opposite rne)"/>
</dbReference>
<proteinExistence type="predicted"/>
<dbReference type="AlphaFoldDB" id="A0A6J7USG9"/>
<sequence>MQLFVYVEALVERQPLGLHVVELDAVRQFRVHHLDVSADLLVQLAVVDGDRAIVRVELLTDDSHREVRLAVQQLGTVSPPRGLRTSLDVAPGLVEPLHVSTELLLGRILCRSADDEAVLGLLHPVQHGAQALALVIGQPLGDAIGLGVGDEHHEATGQRHLLREASTLQPDGVLGDLTEDELLVLQDLFDPWSLRAALHDVLGVVLHVAGVEHRILRGGDVHETCLHAGQHVLHAPDVDVPVDVRHIFGRPADVMLDEVAALHHGHLRETVTHVDGHHVPADGPTIALAAATPLERLGIQFDEFACHCLPGTATGLSPAIALPLVARLPLTRRARTGRLPVAGRSLRSLNLLTLALALTLTFARALPITLALTLTLPLTLGRALPVALGFRARSPAPGTLSRRALTCAVLAGGRSSRDGRGARITDARSAHKCRLGRVGRRPSLAHPIGQFDVRRPVRGLGTRSR</sequence>
<reference evidence="1" key="1">
    <citation type="submission" date="2020-05" db="EMBL/GenBank/DDBJ databases">
        <authorList>
            <person name="Chiriac C."/>
            <person name="Salcher M."/>
            <person name="Ghai R."/>
            <person name="Kavagutti S V."/>
        </authorList>
    </citation>
    <scope>NUCLEOTIDE SEQUENCE</scope>
</reference>